<comment type="caution">
    <text evidence="1">The sequence shown here is derived from an EMBL/GenBank/DDBJ whole genome shotgun (WGS) entry which is preliminary data.</text>
</comment>
<keyword evidence="2" id="KW-1185">Reference proteome</keyword>
<accession>A0A4R6E0C6</accession>
<dbReference type="RefSeq" id="WP_133591675.1">
    <property type="nucleotide sequence ID" value="NZ_SNVV01000009.1"/>
</dbReference>
<dbReference type="EMBL" id="SNVV01000009">
    <property type="protein sequence ID" value="TDN50429.1"/>
    <property type="molecule type" value="Genomic_DNA"/>
</dbReference>
<dbReference type="AlphaFoldDB" id="A0A4R6E0C6"/>
<name>A0A4R6E0C6_9RHOO</name>
<sequence>MPAILLPRRYARQPHGAVGLAEGWEWGWLPYWCSGGITPPASYHSERHSPEGVEIASAASAGVGLLIAPAMDPLWDFGTGPFVVAAVIRMGDITANTTESTLLGSGSATNHWRLYVRSSGSAWTVRAAQGLTSSTDYTLAPGDTAVIVTGRRRDGSTYLLRRNLTSGLIAERTGTDTTSWYLRRSDYALRLIGQGSEGFPGGVLAAGMRRGDYADPLGLLLEPWQMFRGARRALALPAAGGQAAEIGGAVAGAGSVAADIHTQIDAAAVTLGVGAVGASLATAIPLAAQVQGVGDVAGGLAVQIRVSAEVLGAALVQAGLATRIDAGAVVLGEGAAQAALSVGVSLGGDVLGDALVQAGLATRIDAAAAVQGDGAVQASLGGAAAQLGAVVLGGGQVLAGITTRIDLGAQVLGAALVSGALQVSVPVAAAIAGAGQIQASLGSAITASAEVAGVGVVEARIEIAVLRVSAPRIAHNNLQSGHRPANLQTGGRRNVQIGRRPGAR</sequence>
<proteinExistence type="predicted"/>
<dbReference type="Proteomes" id="UP000295129">
    <property type="component" value="Unassembled WGS sequence"/>
</dbReference>
<gene>
    <name evidence="1" type="ORF">C7389_109123</name>
</gene>
<organism evidence="1 2">
    <name type="scientific">Azoarcus indigens</name>
    <dbReference type="NCBI Taxonomy" id="29545"/>
    <lineage>
        <taxon>Bacteria</taxon>
        <taxon>Pseudomonadati</taxon>
        <taxon>Pseudomonadota</taxon>
        <taxon>Betaproteobacteria</taxon>
        <taxon>Rhodocyclales</taxon>
        <taxon>Zoogloeaceae</taxon>
        <taxon>Azoarcus</taxon>
    </lineage>
</organism>
<reference evidence="1 2" key="1">
    <citation type="submission" date="2019-03" db="EMBL/GenBank/DDBJ databases">
        <title>Genomic Encyclopedia of Type Strains, Phase IV (KMG-IV): sequencing the most valuable type-strain genomes for metagenomic binning, comparative biology and taxonomic classification.</title>
        <authorList>
            <person name="Goeker M."/>
        </authorList>
    </citation>
    <scope>NUCLEOTIDE SEQUENCE [LARGE SCALE GENOMIC DNA]</scope>
    <source>
        <strain evidence="1 2">DSM 12121</strain>
    </source>
</reference>
<evidence type="ECO:0000313" key="2">
    <source>
        <dbReference type="Proteomes" id="UP000295129"/>
    </source>
</evidence>
<evidence type="ECO:0000313" key="1">
    <source>
        <dbReference type="EMBL" id="TDN50429.1"/>
    </source>
</evidence>
<protein>
    <submittedName>
        <fullName evidence="1">Uncharacterized protein</fullName>
    </submittedName>
</protein>